<dbReference type="AlphaFoldDB" id="A1CGE9"/>
<dbReference type="GO" id="GO:0008239">
    <property type="term" value="F:dipeptidyl-peptidase activity"/>
    <property type="evidence" value="ECO:0007669"/>
    <property type="project" value="TreeGrafter"/>
</dbReference>
<evidence type="ECO:0000256" key="2">
    <source>
        <dbReference type="ARBA" id="ARBA00022801"/>
    </source>
</evidence>
<dbReference type="InterPro" id="IPR039461">
    <property type="entry name" value="Peptidase_M49"/>
</dbReference>
<keyword evidence="2" id="KW-0378">Hydrolase</keyword>
<dbReference type="GO" id="GO:0046872">
    <property type="term" value="F:metal ion binding"/>
    <property type="evidence" value="ECO:0007669"/>
    <property type="project" value="UniProtKB-KW"/>
</dbReference>
<accession>A1CGE9</accession>
<proteinExistence type="predicted"/>
<dbReference type="GO" id="GO:0005737">
    <property type="term" value="C:cytoplasm"/>
    <property type="evidence" value="ECO:0007669"/>
    <property type="project" value="TreeGrafter"/>
</dbReference>
<keyword evidence="1" id="KW-0479">Metal-binding</keyword>
<dbReference type="HOGENOM" id="CLU_062758_0_0_1"/>
<protein>
    <recommendedName>
        <fullName evidence="5">Dipeptidyl peptidase III</fullName>
    </recommendedName>
</protein>
<evidence type="ECO:0000313" key="3">
    <source>
        <dbReference type="EMBL" id="EAW11029.1"/>
    </source>
</evidence>
<gene>
    <name evidence="3" type="ORF">ACLA_066650</name>
</gene>
<evidence type="ECO:0000313" key="4">
    <source>
        <dbReference type="Proteomes" id="UP000006701"/>
    </source>
</evidence>
<dbReference type="eggNOG" id="KOG3675">
    <property type="taxonomic scope" value="Eukaryota"/>
</dbReference>
<reference evidence="3 4" key="1">
    <citation type="journal article" date="2008" name="PLoS Genet.">
        <title>Genomic islands in the pathogenic filamentous fungus Aspergillus fumigatus.</title>
        <authorList>
            <person name="Fedorova N.D."/>
            <person name="Khaldi N."/>
            <person name="Joardar V.S."/>
            <person name="Maiti R."/>
            <person name="Amedeo P."/>
            <person name="Anderson M.J."/>
            <person name="Crabtree J."/>
            <person name="Silva J.C."/>
            <person name="Badger J.H."/>
            <person name="Albarraq A."/>
            <person name="Angiuoli S."/>
            <person name="Bussey H."/>
            <person name="Bowyer P."/>
            <person name="Cotty P.J."/>
            <person name="Dyer P.S."/>
            <person name="Egan A."/>
            <person name="Galens K."/>
            <person name="Fraser-Liggett C.M."/>
            <person name="Haas B.J."/>
            <person name="Inman J.M."/>
            <person name="Kent R."/>
            <person name="Lemieux S."/>
            <person name="Malavazi I."/>
            <person name="Orvis J."/>
            <person name="Roemer T."/>
            <person name="Ronning C.M."/>
            <person name="Sundaram J.P."/>
            <person name="Sutton G."/>
            <person name="Turner G."/>
            <person name="Venter J.C."/>
            <person name="White O.R."/>
            <person name="Whitty B.R."/>
            <person name="Youngman P."/>
            <person name="Wolfe K.H."/>
            <person name="Goldman G.H."/>
            <person name="Wortman J.R."/>
            <person name="Jiang B."/>
            <person name="Denning D.W."/>
            <person name="Nierman W.C."/>
        </authorList>
    </citation>
    <scope>NUCLEOTIDE SEQUENCE [LARGE SCALE GENOMIC DNA]</scope>
    <source>
        <strain evidence="4">ATCC 1007 / CBS 513.65 / DSM 816 / NCTC 3887 / NRRL 1</strain>
    </source>
</reference>
<dbReference type="Pfam" id="PF03571">
    <property type="entry name" value="Peptidase_M49"/>
    <property type="match status" value="1"/>
</dbReference>
<dbReference type="RefSeq" id="XP_001272455.1">
    <property type="nucleotide sequence ID" value="XM_001272454.1"/>
</dbReference>
<dbReference type="Proteomes" id="UP000006701">
    <property type="component" value="Unassembled WGS sequence"/>
</dbReference>
<dbReference type="VEuPathDB" id="FungiDB:ACLA_066650"/>
<dbReference type="OrthoDB" id="4694525at2759"/>
<dbReference type="GeneID" id="4704467"/>
<evidence type="ECO:0000256" key="1">
    <source>
        <dbReference type="ARBA" id="ARBA00022723"/>
    </source>
</evidence>
<evidence type="ECO:0008006" key="5">
    <source>
        <dbReference type="Google" id="ProtNLM"/>
    </source>
</evidence>
<organism evidence="3 4">
    <name type="scientific">Aspergillus clavatus (strain ATCC 1007 / CBS 513.65 / DSM 816 / NCTC 3887 / NRRL 1 / QM 1276 / 107)</name>
    <dbReference type="NCBI Taxonomy" id="344612"/>
    <lineage>
        <taxon>Eukaryota</taxon>
        <taxon>Fungi</taxon>
        <taxon>Dikarya</taxon>
        <taxon>Ascomycota</taxon>
        <taxon>Pezizomycotina</taxon>
        <taxon>Eurotiomycetes</taxon>
        <taxon>Eurotiomycetidae</taxon>
        <taxon>Eurotiales</taxon>
        <taxon>Aspergillaceae</taxon>
        <taxon>Aspergillus</taxon>
        <taxon>Aspergillus subgen. Fumigati</taxon>
    </lineage>
</organism>
<dbReference type="STRING" id="344612.A1CGE9"/>
<sequence length="292" mass="33388">MYSPVMPHVNQEYLKKFSLNIGKSQVVIFPPHRFTTYYIWVVLHEILGHGTGKLLHEDSPGKFNFNKDHPPLNPLTRRPTVHWYQPQETWTGVFADLATTVDECRAELVGAYLIDVPEILALFDCTADAGIDPDDVVYNLYQQLGIDGLRALDNYSPSTKKWGQAHSRAHFGMLQHLLRDSHGLYRIILDKENKTLTVKVNRPLLHEGKASLGRMLLRLHIYRCTADAHNCRSFYEGLTTVEMEALEWREVVLAKKDPPPAFSHANTFLEGNNVVLREYEPTARGIIQSWAE</sequence>
<dbReference type="EMBL" id="DS027053">
    <property type="protein sequence ID" value="EAW11029.1"/>
    <property type="molecule type" value="Genomic_DNA"/>
</dbReference>
<dbReference type="PANTHER" id="PTHR23422">
    <property type="entry name" value="DIPEPTIDYL PEPTIDASE III-RELATED"/>
    <property type="match status" value="1"/>
</dbReference>
<name>A1CGE9_ASPCL</name>
<keyword evidence="4" id="KW-1185">Reference proteome</keyword>
<dbReference type="KEGG" id="act:ACLA_066650"/>
<dbReference type="PANTHER" id="PTHR23422:SF11">
    <property type="entry name" value="DIPEPTIDYL PEPTIDASE 3"/>
    <property type="match status" value="1"/>
</dbReference>